<accession>A0ABW5R9Q8</accession>
<sequence length="265" mass="29787">MSIRIYPKHLQGVGQFDGGAIVEQKPIGFPGEGSVVKRVGPLFYWAWFRAESEGHIPMHPHHGFEIMTYVIKGKAAHQDSLGTRSTVQAGGVQLMQTGSGVEHEERMIGPEMEGFQIWFEPNLEKTVHHPPTYRQFEHDDFPRLQHEGVTVKEVLGDNSPAQLEVPAVMKDVELGEQAIWRYPLSKGKAVAGLLLEGEAQVYTQMSEERDTHRNPSNAQMQAGDFLVYEADGEMELVFQAASTKPVRLIVIKVPAQVDYRLYPKR</sequence>
<dbReference type="Pfam" id="PF02678">
    <property type="entry name" value="Pirin"/>
    <property type="match status" value="1"/>
</dbReference>
<dbReference type="Proteomes" id="UP001597497">
    <property type="component" value="Unassembled WGS sequence"/>
</dbReference>
<proteinExistence type="inferred from homology"/>
<feature type="domain" description="Pirin N-terminal" evidence="3">
    <location>
        <begin position="55"/>
        <end position="118"/>
    </location>
</feature>
<evidence type="ECO:0000256" key="2">
    <source>
        <dbReference type="RuleBase" id="RU003457"/>
    </source>
</evidence>
<gene>
    <name evidence="4" type="ORF">ACFSUC_07020</name>
</gene>
<dbReference type="InterPro" id="IPR003829">
    <property type="entry name" value="Pirin_N_dom"/>
</dbReference>
<comment type="similarity">
    <text evidence="1 2">Belongs to the pirin family.</text>
</comment>
<evidence type="ECO:0000256" key="1">
    <source>
        <dbReference type="ARBA" id="ARBA00008416"/>
    </source>
</evidence>
<dbReference type="InterPro" id="IPR014710">
    <property type="entry name" value="RmlC-like_jellyroll"/>
</dbReference>
<dbReference type="RefSeq" id="WP_379928810.1">
    <property type="nucleotide sequence ID" value="NZ_JBHUMM010000010.1"/>
</dbReference>
<dbReference type="PANTHER" id="PTHR13903:SF8">
    <property type="entry name" value="PIRIN"/>
    <property type="match status" value="1"/>
</dbReference>
<reference evidence="5" key="1">
    <citation type="journal article" date="2019" name="Int. J. Syst. Evol. Microbiol.">
        <title>The Global Catalogue of Microorganisms (GCM) 10K type strain sequencing project: providing services to taxonomists for standard genome sequencing and annotation.</title>
        <authorList>
            <consortium name="The Broad Institute Genomics Platform"/>
            <consortium name="The Broad Institute Genome Sequencing Center for Infectious Disease"/>
            <person name="Wu L."/>
            <person name="Ma J."/>
        </authorList>
    </citation>
    <scope>NUCLEOTIDE SEQUENCE [LARGE SCALE GENOMIC DNA]</scope>
    <source>
        <strain evidence="5">KCTC 33676</strain>
    </source>
</reference>
<protein>
    <submittedName>
        <fullName evidence="4">Pirin family protein</fullName>
    </submittedName>
</protein>
<evidence type="ECO:0000259" key="3">
    <source>
        <dbReference type="Pfam" id="PF02678"/>
    </source>
</evidence>
<evidence type="ECO:0000313" key="5">
    <source>
        <dbReference type="Proteomes" id="UP001597497"/>
    </source>
</evidence>
<comment type="caution">
    <text evidence="4">The sequence shown here is derived from an EMBL/GenBank/DDBJ whole genome shotgun (WGS) entry which is preliminary data.</text>
</comment>
<organism evidence="4 5">
    <name type="scientific">Marinicrinis sediminis</name>
    <dbReference type="NCBI Taxonomy" id="1652465"/>
    <lineage>
        <taxon>Bacteria</taxon>
        <taxon>Bacillati</taxon>
        <taxon>Bacillota</taxon>
        <taxon>Bacilli</taxon>
        <taxon>Bacillales</taxon>
        <taxon>Paenibacillaceae</taxon>
    </lineage>
</organism>
<keyword evidence="5" id="KW-1185">Reference proteome</keyword>
<dbReference type="PANTHER" id="PTHR13903">
    <property type="entry name" value="PIRIN-RELATED"/>
    <property type="match status" value="1"/>
</dbReference>
<dbReference type="Gene3D" id="2.60.120.10">
    <property type="entry name" value="Jelly Rolls"/>
    <property type="match status" value="1"/>
</dbReference>
<dbReference type="EMBL" id="JBHUMM010000010">
    <property type="protein sequence ID" value="MFD2671355.1"/>
    <property type="molecule type" value="Genomic_DNA"/>
</dbReference>
<name>A0ABW5R9Q8_9BACL</name>
<dbReference type="SUPFAM" id="SSF51182">
    <property type="entry name" value="RmlC-like cupins"/>
    <property type="match status" value="1"/>
</dbReference>
<dbReference type="InterPro" id="IPR011051">
    <property type="entry name" value="RmlC_Cupin_sf"/>
</dbReference>
<evidence type="ECO:0000313" key="4">
    <source>
        <dbReference type="EMBL" id="MFD2671355.1"/>
    </source>
</evidence>
<dbReference type="InterPro" id="IPR012093">
    <property type="entry name" value="Pirin"/>
</dbReference>